<evidence type="ECO:0000256" key="2">
    <source>
        <dbReference type="ARBA" id="ARBA00022801"/>
    </source>
</evidence>
<accession>A2STT3</accession>
<keyword evidence="10" id="KW-1185">Reference proteome</keyword>
<dbReference type="GeneID" id="4794848"/>
<dbReference type="InterPro" id="IPR014001">
    <property type="entry name" value="Helicase_ATP-bd"/>
</dbReference>
<dbReference type="GO" id="GO:0016787">
    <property type="term" value="F:hydrolase activity"/>
    <property type="evidence" value="ECO:0007669"/>
    <property type="project" value="UniProtKB-KW"/>
</dbReference>
<dbReference type="SMART" id="SM00490">
    <property type="entry name" value="HELICc"/>
    <property type="match status" value="1"/>
</dbReference>
<dbReference type="SMART" id="SM00487">
    <property type="entry name" value="DEXDc"/>
    <property type="match status" value="1"/>
</dbReference>
<dbReference type="Proteomes" id="UP000000365">
    <property type="component" value="Chromosome"/>
</dbReference>
<gene>
    <name evidence="9" type="ordered locus">Mlab_1575</name>
</gene>
<keyword evidence="4" id="KW-0067">ATP-binding</keyword>
<evidence type="ECO:0000256" key="1">
    <source>
        <dbReference type="ARBA" id="ARBA00022741"/>
    </source>
</evidence>
<dbReference type="PANTHER" id="PTHR47961">
    <property type="entry name" value="DNA POLYMERASE THETA, PUTATIVE (AFU_ORTHOLOGUE AFUA_1G05260)-RELATED"/>
    <property type="match status" value="1"/>
</dbReference>
<dbReference type="SUPFAM" id="SSF52540">
    <property type="entry name" value="P-loop containing nucleoside triphosphate hydrolases"/>
    <property type="match status" value="1"/>
</dbReference>
<evidence type="ECO:0000256" key="3">
    <source>
        <dbReference type="ARBA" id="ARBA00022806"/>
    </source>
</evidence>
<feature type="region of interest" description="Disordered" evidence="6">
    <location>
        <begin position="674"/>
        <end position="801"/>
    </location>
</feature>
<dbReference type="OrthoDB" id="39583at2157"/>
<dbReference type="KEGG" id="mla:Mlab_1575"/>
<dbReference type="InterPro" id="IPR001650">
    <property type="entry name" value="Helicase_C-like"/>
</dbReference>
<dbReference type="InterPro" id="IPR050474">
    <property type="entry name" value="Hel308_SKI2-like"/>
</dbReference>
<keyword evidence="2" id="KW-0378">Hydrolase</keyword>
<dbReference type="Gene3D" id="1.25.40.10">
    <property type="entry name" value="Tetratricopeptide repeat domain"/>
    <property type="match status" value="1"/>
</dbReference>
<proteinExistence type="predicted"/>
<dbReference type="STRING" id="410358.Mlab_1575"/>
<feature type="domain" description="Helicase ATP-binding" evidence="7">
    <location>
        <begin position="221"/>
        <end position="394"/>
    </location>
</feature>
<dbReference type="GO" id="GO:0003676">
    <property type="term" value="F:nucleic acid binding"/>
    <property type="evidence" value="ECO:0007669"/>
    <property type="project" value="InterPro"/>
</dbReference>
<evidence type="ECO:0000259" key="7">
    <source>
        <dbReference type="PROSITE" id="PS51192"/>
    </source>
</evidence>
<dbReference type="InterPro" id="IPR011990">
    <property type="entry name" value="TPR-like_helical_dom_sf"/>
</dbReference>
<dbReference type="PROSITE" id="PS51194">
    <property type="entry name" value="HELICASE_CTER"/>
    <property type="match status" value="1"/>
</dbReference>
<dbReference type="GO" id="GO:0004386">
    <property type="term" value="F:helicase activity"/>
    <property type="evidence" value="ECO:0007669"/>
    <property type="project" value="UniProtKB-KW"/>
</dbReference>
<dbReference type="InterPro" id="IPR027417">
    <property type="entry name" value="P-loop_NTPase"/>
</dbReference>
<evidence type="ECO:0000313" key="9">
    <source>
        <dbReference type="EMBL" id="ABN07739.1"/>
    </source>
</evidence>
<keyword evidence="1" id="KW-0547">Nucleotide-binding</keyword>
<keyword evidence="3 9" id="KW-0347">Helicase</keyword>
<dbReference type="InterPro" id="IPR019734">
    <property type="entry name" value="TPR_rpt"/>
</dbReference>
<dbReference type="Pfam" id="PF00271">
    <property type="entry name" value="Helicase_C"/>
    <property type="match status" value="1"/>
</dbReference>
<dbReference type="HOGENOM" id="CLU_010611_1_0_2"/>
<evidence type="ECO:0000256" key="6">
    <source>
        <dbReference type="SAM" id="MobiDB-lite"/>
    </source>
</evidence>
<dbReference type="eggNOG" id="arCOG00554">
    <property type="taxonomic scope" value="Archaea"/>
</dbReference>
<evidence type="ECO:0000313" key="10">
    <source>
        <dbReference type="Proteomes" id="UP000000365"/>
    </source>
</evidence>
<dbReference type="CDD" id="cd18795">
    <property type="entry name" value="SF2_C_Ski2"/>
    <property type="match status" value="1"/>
</dbReference>
<protein>
    <submittedName>
        <fullName evidence="9">DEAD/DEAH box helicase domain protein</fullName>
    </submittedName>
</protein>
<keyword evidence="5" id="KW-0802">TPR repeat</keyword>
<dbReference type="GO" id="GO:0005524">
    <property type="term" value="F:ATP binding"/>
    <property type="evidence" value="ECO:0007669"/>
    <property type="project" value="UniProtKB-KW"/>
</dbReference>
<feature type="compositionally biased region" description="Basic and acidic residues" evidence="6">
    <location>
        <begin position="674"/>
        <end position="704"/>
    </location>
</feature>
<sequence>MTTIVQPWKKGYKVYFCDDAKAGKIKHVGTVELEETSKGMRPSEFFVRRPGTSHAEKTPTKEFITVLRANGPIKLTQTMPAFQDFLRGMQLSWETTTLCRTCLFDDRITPLTEETRIRCGQEYVCLDCAKRELRRELGHIKHLGKRTQLHIENLLEEYRDLDMVLAILQPESLDTKKTMFDRLEAHDQTPTERIENLPLPRKFVDLCGVETLMPAQQRAVESGLLYGKDLLVVAATASGKTFIGEMAGLKNYIEKRGRMLFLVPLVALANQKYDRFSEKYKSVTQTSIMTGVSRVNLPETRPVGNRGAGGGIVVGTYEGMDNLLRKGMPVSNIGTVVIDEVQMLEDPERGHRLDGLIARLKYVAPKAQFLYLSATIGSPNLLAKKLNAALVSYADRPVALERHLIFTEKDGKIPFIKKLVFEEFNKTSSKGYKGQTIVFTNARSRCHTIAEAIGGMAAPYHAGLTSQERRAVERQFEEGKLACVVTTAALAAGVDFPASQVIFDALAMGIDWLSVQEFHQMMGRAGRPDFHDLGRVVVLAEPGVSYSRETKLTEEEVAIQLLKGDMEEVSPVYDIEETSEEFAANAITCRGREADIITVGNSMVGVGDDPIQELLKHKLVRKSGGFLELSPLGKVMAEHFIGMERLLEIDKLVRVMDDPLEMIAELFCMEEEREKEKRRVDRRSTEKKESAWIGDKKASAKPDSEPAWVVKKKEIHAVEKHAHDDARRKKAGSRKLRREEDEVEVAKPPRRASKEMEDRVERKKREASQFIPPPKRKQREGTGPGVSGKGSKTGSSGDPVNIIEGAVDLRRAGKYDEALKILGNYVADNPKDSRALVELGKVYDLRNERDTAYLCYQKAAAANTQNREAIDRMNAFLIGITVDIDNDAADSGKQPAVVKKKKE</sequence>
<dbReference type="Pfam" id="PF00270">
    <property type="entry name" value="DEAD"/>
    <property type="match status" value="1"/>
</dbReference>
<dbReference type="EMBL" id="CP000559">
    <property type="protein sequence ID" value="ABN07739.1"/>
    <property type="molecule type" value="Genomic_DNA"/>
</dbReference>
<evidence type="ECO:0000259" key="8">
    <source>
        <dbReference type="PROSITE" id="PS51194"/>
    </source>
</evidence>
<dbReference type="PROSITE" id="PS50005">
    <property type="entry name" value="TPR"/>
    <property type="match status" value="1"/>
</dbReference>
<feature type="repeat" description="TPR" evidence="5">
    <location>
        <begin position="833"/>
        <end position="866"/>
    </location>
</feature>
<evidence type="ECO:0000256" key="5">
    <source>
        <dbReference type="PROSITE-ProRule" id="PRU00339"/>
    </source>
</evidence>
<reference evidence="9 10" key="1">
    <citation type="journal article" date="2009" name="Stand. Genomic Sci.">
        <title>Complete genome sequence of Methanocorpusculum labreanum type strain Z.</title>
        <authorList>
            <person name="Anderson I.J."/>
            <person name="Sieprawska-Lupa M."/>
            <person name="Goltsman E."/>
            <person name="Lapidus A."/>
            <person name="Copeland A."/>
            <person name="Glavina Del Rio T."/>
            <person name="Tice H."/>
            <person name="Dalin E."/>
            <person name="Barry K."/>
            <person name="Pitluck S."/>
            <person name="Hauser L."/>
            <person name="Land M."/>
            <person name="Lucas S."/>
            <person name="Richardson P."/>
            <person name="Whitman W.B."/>
            <person name="Kyrpides N.C."/>
        </authorList>
    </citation>
    <scope>NUCLEOTIDE SEQUENCE [LARGE SCALE GENOMIC DNA]</scope>
    <source>
        <strain evidence="10">ATCC 43576 / DSM 4855 / Z</strain>
    </source>
</reference>
<organism evidence="9 10">
    <name type="scientific">Methanocorpusculum labreanum (strain ATCC 43576 / DSM 4855 / Z)</name>
    <dbReference type="NCBI Taxonomy" id="410358"/>
    <lineage>
        <taxon>Archaea</taxon>
        <taxon>Methanobacteriati</taxon>
        <taxon>Methanobacteriota</taxon>
        <taxon>Stenosarchaea group</taxon>
        <taxon>Methanomicrobia</taxon>
        <taxon>Methanomicrobiales</taxon>
        <taxon>Methanocorpusculaceae</taxon>
        <taxon>Methanocorpusculum</taxon>
    </lineage>
</organism>
<dbReference type="SUPFAM" id="SSF48452">
    <property type="entry name" value="TPR-like"/>
    <property type="match status" value="1"/>
</dbReference>
<feature type="domain" description="Helicase C-terminal" evidence="8">
    <location>
        <begin position="399"/>
        <end position="577"/>
    </location>
</feature>
<name>A2STT3_METLZ</name>
<dbReference type="InterPro" id="IPR011545">
    <property type="entry name" value="DEAD/DEAH_box_helicase_dom"/>
</dbReference>
<dbReference type="PROSITE" id="PS51192">
    <property type="entry name" value="HELICASE_ATP_BIND_1"/>
    <property type="match status" value="1"/>
</dbReference>
<dbReference type="GO" id="GO:0140097">
    <property type="term" value="F:catalytic activity, acting on DNA"/>
    <property type="evidence" value="ECO:0007669"/>
    <property type="project" value="UniProtKB-ARBA"/>
</dbReference>
<dbReference type="PANTHER" id="PTHR47961:SF1">
    <property type="entry name" value="ATP-DEPENDENT HELICASE MJ1401-RELATED"/>
    <property type="match status" value="1"/>
</dbReference>
<feature type="compositionally biased region" description="Basic and acidic residues" evidence="6">
    <location>
        <begin position="737"/>
        <end position="767"/>
    </location>
</feature>
<dbReference type="RefSeq" id="WP_011833942.1">
    <property type="nucleotide sequence ID" value="NC_008942.1"/>
</dbReference>
<dbReference type="AlphaFoldDB" id="A2STT3"/>
<dbReference type="Gene3D" id="3.40.50.300">
    <property type="entry name" value="P-loop containing nucleotide triphosphate hydrolases"/>
    <property type="match status" value="2"/>
</dbReference>
<evidence type="ECO:0000256" key="4">
    <source>
        <dbReference type="ARBA" id="ARBA00022840"/>
    </source>
</evidence>
<feature type="compositionally biased region" description="Basic and acidic residues" evidence="6">
    <location>
        <begin position="711"/>
        <end position="727"/>
    </location>
</feature>